<reference evidence="6" key="1">
    <citation type="journal article" date="2016" name="Nat. Commun.">
        <title>The channel catfish genome sequence provides insights into the evolution of scale formation in teleosts.</title>
        <authorList>
            <person name="Liu Z."/>
            <person name="Liu S."/>
            <person name="Yao J."/>
            <person name="Bao L."/>
            <person name="Zhang J."/>
            <person name="Li Y."/>
            <person name="Jiang C."/>
            <person name="Sun L."/>
            <person name="Wang R."/>
            <person name="Zhang Y."/>
            <person name="Zhou T."/>
            <person name="Zeng Q."/>
            <person name="Fu Q."/>
            <person name="Gao S."/>
            <person name="Li N."/>
            <person name="Koren S."/>
            <person name="Jiang Y."/>
            <person name="Zimin A."/>
            <person name="Xu P."/>
            <person name="Phillippy A.M."/>
            <person name="Geng X."/>
            <person name="Song L."/>
            <person name="Sun F."/>
            <person name="Li C."/>
            <person name="Wang X."/>
            <person name="Chen A."/>
            <person name="Jin Y."/>
            <person name="Yuan Z."/>
            <person name="Yang Y."/>
            <person name="Tan S."/>
            <person name="Peatman E."/>
            <person name="Lu J."/>
            <person name="Qin Z."/>
            <person name="Dunham R."/>
            <person name="Li Z."/>
            <person name="Sonstegard T."/>
            <person name="Feng J."/>
            <person name="Danzmann R.G."/>
            <person name="Schroeder S."/>
            <person name="Scheffler B."/>
            <person name="Duke M.V."/>
            <person name="Ballard L."/>
            <person name="Kucuktas H."/>
            <person name="Kaltenboeck L."/>
            <person name="Liu H."/>
            <person name="Armbruster J."/>
            <person name="Xie Y."/>
            <person name="Kirby M.L."/>
            <person name="Tian Y."/>
            <person name="Flanagan M.E."/>
            <person name="Mu W."/>
            <person name="Waldbieser G.C."/>
        </authorList>
    </citation>
    <scope>NUCLEOTIDE SEQUENCE [LARGE SCALE GENOMIC DNA]</scope>
    <source>
        <strain evidence="6">SDA103</strain>
    </source>
</reference>
<dbReference type="RefSeq" id="XP_017328552.1">
    <property type="nucleotide sequence ID" value="XM_017473063.3"/>
</dbReference>
<name>A0A2D0RDD6_ICTPU</name>
<dbReference type="PANTHER" id="PTHR14224:SF9">
    <property type="entry name" value="LEUCINE-RICH REPEAT-CONTAINING PROTEIN 14"/>
    <property type="match status" value="1"/>
</dbReference>
<dbReference type="GO" id="GO:0005737">
    <property type="term" value="C:cytoplasm"/>
    <property type="evidence" value="ECO:0007669"/>
    <property type="project" value="UniProtKB-SubCell"/>
</dbReference>
<dbReference type="PANTHER" id="PTHR14224">
    <property type="entry name" value="SIMILAR TO PREFERENTIALLY EXPRESSED ANTIGEN IN MELANOMA-LIKE 3"/>
    <property type="match status" value="1"/>
</dbReference>
<gene>
    <name evidence="7" type="primary">si:ch73-174h16.4</name>
</gene>
<sequence>MTRLNDLVFTDRGLSDECVAPAPKQPVCVAMVLTLVYLCAREVVSDHGLSAAWLSCVPGELYRPLLDAAFARCRPLAVGELVQRWPERTLSVGGRRKRDHEPPNRLCVQALLLAVVRGLTDKRCCLQVLDLCGLQREDGRSEDAMGGWSLTVALCSTLLQARNVTTASRGRKRDEREKKKRGLETETERDGAVKRDRAGLKKEEGERMDCGDNAAPARGTSTPEEENITGVRRRMELQRRNGAQPQQVPSRDDVLVDVRADLFVNARSWERVRGALNISGPLRLRCRFLRVEELPASSIASLLHLLPQDELLGVDVRYSSLGISGLALLLPRLAPFPRLSSLRLHYCNLDVLRARPGQQEALQDVSRGLGELKTLRRLSLTALRMPGRLRLLLSSLSEPLEALELPYLSLTSGDVAYLSRSPHASSIAELDLSENRLDESSLHSLCYLLARAERCLMRLSLCGCGLSDGPLRALLPTLGQCHALRSLRLALNPLSRAALVELARAAAGIDSLRLLLYPNPLEEYEPGLPPLPSSTQLLDWPLIEESEVKEVTLMQLDEVLRAKGRTQDLLMTSDLLKYSTDLAVDD</sequence>
<dbReference type="InterPro" id="IPR032675">
    <property type="entry name" value="LRR_dom_sf"/>
</dbReference>
<evidence type="ECO:0000256" key="1">
    <source>
        <dbReference type="ARBA" id="ARBA00004496"/>
    </source>
</evidence>
<dbReference type="STRING" id="7998.ENSIPUP00000021423"/>
<evidence type="ECO:0000256" key="4">
    <source>
        <dbReference type="ARBA" id="ARBA00022737"/>
    </source>
</evidence>
<organism evidence="6 7">
    <name type="scientific">Ictalurus punctatus</name>
    <name type="common">Channel catfish</name>
    <name type="synonym">Silurus punctatus</name>
    <dbReference type="NCBI Taxonomy" id="7998"/>
    <lineage>
        <taxon>Eukaryota</taxon>
        <taxon>Metazoa</taxon>
        <taxon>Chordata</taxon>
        <taxon>Craniata</taxon>
        <taxon>Vertebrata</taxon>
        <taxon>Euteleostomi</taxon>
        <taxon>Actinopterygii</taxon>
        <taxon>Neopterygii</taxon>
        <taxon>Teleostei</taxon>
        <taxon>Ostariophysi</taxon>
        <taxon>Siluriformes</taxon>
        <taxon>Ictaluridae</taxon>
        <taxon>Ictalurus</taxon>
    </lineage>
</organism>
<dbReference type="KEGG" id="ipu:108268225"/>
<dbReference type="InterPro" id="IPR050694">
    <property type="entry name" value="LRRC14/PRAME"/>
</dbReference>
<dbReference type="Proteomes" id="UP000221080">
    <property type="component" value="Chromosome 7"/>
</dbReference>
<protein>
    <submittedName>
        <fullName evidence="7">Leucine-rich repeat-containing protein 14 isoform X1</fullName>
    </submittedName>
</protein>
<reference evidence="7" key="2">
    <citation type="submission" date="2025-08" db="UniProtKB">
        <authorList>
            <consortium name="RefSeq"/>
        </authorList>
    </citation>
    <scope>IDENTIFICATION</scope>
    <source>
        <tissue evidence="7">Blood</tissue>
    </source>
</reference>
<dbReference type="SUPFAM" id="SSF52047">
    <property type="entry name" value="RNI-like"/>
    <property type="match status" value="1"/>
</dbReference>
<keyword evidence="2" id="KW-0963">Cytoplasm</keyword>
<dbReference type="AlphaFoldDB" id="A0A2D0RDD6"/>
<dbReference type="OrthoDB" id="6479713at2759"/>
<evidence type="ECO:0000256" key="5">
    <source>
        <dbReference type="SAM" id="MobiDB-lite"/>
    </source>
</evidence>
<evidence type="ECO:0000313" key="6">
    <source>
        <dbReference type="Proteomes" id="UP000221080"/>
    </source>
</evidence>
<feature type="region of interest" description="Disordered" evidence="5">
    <location>
        <begin position="165"/>
        <end position="228"/>
    </location>
</feature>
<keyword evidence="3" id="KW-0433">Leucine-rich repeat</keyword>
<dbReference type="GeneID" id="108268225"/>
<proteinExistence type="predicted"/>
<dbReference type="Gene3D" id="3.80.10.10">
    <property type="entry name" value="Ribonuclease Inhibitor"/>
    <property type="match status" value="1"/>
</dbReference>
<keyword evidence="4" id="KW-0677">Repeat</keyword>
<evidence type="ECO:0000313" key="7">
    <source>
        <dbReference type="RefSeq" id="XP_017328552.1"/>
    </source>
</evidence>
<evidence type="ECO:0000256" key="2">
    <source>
        <dbReference type="ARBA" id="ARBA00022490"/>
    </source>
</evidence>
<comment type="subcellular location">
    <subcellularLocation>
        <location evidence="1">Cytoplasm</location>
    </subcellularLocation>
</comment>
<feature type="compositionally biased region" description="Basic and acidic residues" evidence="5">
    <location>
        <begin position="172"/>
        <end position="210"/>
    </location>
</feature>
<keyword evidence="6" id="KW-1185">Reference proteome</keyword>
<accession>A0A2D0RDD6</accession>
<evidence type="ECO:0000256" key="3">
    <source>
        <dbReference type="ARBA" id="ARBA00022614"/>
    </source>
</evidence>